<reference evidence="1" key="1">
    <citation type="submission" date="2021-02" db="EMBL/GenBank/DDBJ databases">
        <authorList>
            <person name="Dougan E. K."/>
            <person name="Rhodes N."/>
            <person name="Thang M."/>
            <person name="Chan C."/>
        </authorList>
    </citation>
    <scope>NUCLEOTIDE SEQUENCE</scope>
</reference>
<evidence type="ECO:0000313" key="1">
    <source>
        <dbReference type="EMBL" id="CAE8617899.1"/>
    </source>
</evidence>
<keyword evidence="2" id="KW-1185">Reference proteome</keyword>
<dbReference type="AlphaFoldDB" id="A0A813FZY2"/>
<comment type="caution">
    <text evidence="1">The sequence shown here is derived from an EMBL/GenBank/DDBJ whole genome shotgun (WGS) entry which is preliminary data.</text>
</comment>
<proteinExistence type="predicted"/>
<evidence type="ECO:0000313" key="2">
    <source>
        <dbReference type="Proteomes" id="UP000654075"/>
    </source>
</evidence>
<protein>
    <submittedName>
        <fullName evidence="1">Uncharacterized protein</fullName>
    </submittedName>
</protein>
<dbReference type="OrthoDB" id="422847at2759"/>
<sequence length="250" mass="27652">MGGCHKVPEGAEYAMAARLLDSDMAVLVESELLPKTPSGRILVGGFFGVPKSVGKLRLIFDRRPHDPSWSIHNAVGRALSGEFVVKYGGDPCRKYYTCFRVLGMGDLNSVCFGQTIHENLLRQAAALTEEHCLRYGKNTPPHDMLQGVYIDDFLVALQVERADAHSHGEDHELLAKAEKAYEDAGFPRAVAKYFRAQVDFKAWGAEVRDGLGTSGGQLSVRRECWALTRHLLKFGWVCKAAMQQLLGIFA</sequence>
<organism evidence="1 2">
    <name type="scientific">Polarella glacialis</name>
    <name type="common">Dinoflagellate</name>
    <dbReference type="NCBI Taxonomy" id="89957"/>
    <lineage>
        <taxon>Eukaryota</taxon>
        <taxon>Sar</taxon>
        <taxon>Alveolata</taxon>
        <taxon>Dinophyceae</taxon>
        <taxon>Suessiales</taxon>
        <taxon>Suessiaceae</taxon>
        <taxon>Polarella</taxon>
    </lineage>
</organism>
<accession>A0A813FZY2</accession>
<gene>
    <name evidence="1" type="ORF">PGLA1383_LOCUS35557</name>
</gene>
<feature type="non-terminal residue" evidence="1">
    <location>
        <position position="250"/>
    </location>
</feature>
<dbReference type="Proteomes" id="UP000654075">
    <property type="component" value="Unassembled WGS sequence"/>
</dbReference>
<name>A0A813FZY2_POLGL</name>
<dbReference type="EMBL" id="CAJNNV010026328">
    <property type="protein sequence ID" value="CAE8617899.1"/>
    <property type="molecule type" value="Genomic_DNA"/>
</dbReference>